<reference evidence="7 8" key="1">
    <citation type="submission" date="2019-04" db="EMBL/GenBank/DDBJ databases">
        <title>Fungal friends and foes A comparative genomics study of 23 Aspergillus species from section Flavi.</title>
        <authorList>
            <consortium name="DOE Joint Genome Institute"/>
            <person name="Kjaerbolling I."/>
            <person name="Vesth T.C."/>
            <person name="Frisvad J.C."/>
            <person name="Nybo J.L."/>
            <person name="Theobald S."/>
            <person name="Kildgaard S."/>
            <person name="Petersen T.I."/>
            <person name="Kuo A."/>
            <person name="Sato A."/>
            <person name="Lyhne E.K."/>
            <person name="Kogle M.E."/>
            <person name="Wiebenga A."/>
            <person name="Kun R.S."/>
            <person name="Lubbers R.J."/>
            <person name="Makela M.R."/>
            <person name="Barry K."/>
            <person name="Chovatia M."/>
            <person name="Clum A."/>
            <person name="Daum C."/>
            <person name="Haridas S."/>
            <person name="He G."/>
            <person name="LaButti K."/>
            <person name="Lipzen A."/>
            <person name="Mondo S."/>
            <person name="Pangilinan J."/>
            <person name="Riley R."/>
            <person name="Salamov A."/>
            <person name="Simmons B.A."/>
            <person name="Magnuson J.K."/>
            <person name="Henrissat B."/>
            <person name="Mortensen U.H."/>
            <person name="Larsen T.O."/>
            <person name="De vries R.P."/>
            <person name="Grigoriev I.V."/>
            <person name="Machida M."/>
            <person name="Baker S.E."/>
            <person name="Andersen M.R."/>
        </authorList>
    </citation>
    <scope>NUCLEOTIDE SEQUENCE [LARGE SCALE GENOMIC DNA]</scope>
    <source>
        <strain evidence="7 8">CBS 126849</strain>
    </source>
</reference>
<evidence type="ECO:0000313" key="8">
    <source>
        <dbReference type="Proteomes" id="UP000326799"/>
    </source>
</evidence>
<dbReference type="InterPro" id="IPR039421">
    <property type="entry name" value="Type_1_exporter"/>
</dbReference>
<organism evidence="7 8">
    <name type="scientific">Aspergillus novoparasiticus</name>
    <dbReference type="NCBI Taxonomy" id="986946"/>
    <lineage>
        <taxon>Eukaryota</taxon>
        <taxon>Fungi</taxon>
        <taxon>Dikarya</taxon>
        <taxon>Ascomycota</taxon>
        <taxon>Pezizomycotina</taxon>
        <taxon>Eurotiomycetes</taxon>
        <taxon>Eurotiomycetidae</taxon>
        <taxon>Eurotiales</taxon>
        <taxon>Aspergillaceae</taxon>
        <taxon>Aspergillus</taxon>
        <taxon>Aspergillus subgen. Circumdati</taxon>
    </lineage>
</organism>
<keyword evidence="4 5" id="KW-0472">Membrane</keyword>
<keyword evidence="8" id="KW-1185">Reference proteome</keyword>
<evidence type="ECO:0000313" key="7">
    <source>
        <dbReference type="EMBL" id="KAB8216224.1"/>
    </source>
</evidence>
<feature type="domain" description="ABC transmembrane type-1" evidence="6">
    <location>
        <begin position="1"/>
        <end position="112"/>
    </location>
</feature>
<proteinExistence type="predicted"/>
<dbReference type="EMBL" id="ML733485">
    <property type="protein sequence ID" value="KAB8216224.1"/>
    <property type="molecule type" value="Genomic_DNA"/>
</dbReference>
<dbReference type="PANTHER" id="PTHR24221">
    <property type="entry name" value="ATP-BINDING CASSETTE SUB-FAMILY B"/>
    <property type="match status" value="1"/>
</dbReference>
<evidence type="ECO:0000259" key="6">
    <source>
        <dbReference type="PROSITE" id="PS50929"/>
    </source>
</evidence>
<comment type="subcellular location">
    <subcellularLocation>
        <location evidence="1">Membrane</location>
        <topology evidence="1">Multi-pass membrane protein</topology>
    </subcellularLocation>
</comment>
<evidence type="ECO:0000256" key="1">
    <source>
        <dbReference type="ARBA" id="ARBA00004141"/>
    </source>
</evidence>
<evidence type="ECO:0000256" key="4">
    <source>
        <dbReference type="ARBA" id="ARBA00023136"/>
    </source>
</evidence>
<dbReference type="Gene3D" id="3.40.50.300">
    <property type="entry name" value="P-loop containing nucleotide triphosphate hydrolases"/>
    <property type="match status" value="1"/>
</dbReference>
<evidence type="ECO:0000256" key="2">
    <source>
        <dbReference type="ARBA" id="ARBA00022692"/>
    </source>
</evidence>
<accession>A0A5N6EHF2</accession>
<dbReference type="SUPFAM" id="SSF90123">
    <property type="entry name" value="ABC transporter transmembrane region"/>
    <property type="match status" value="1"/>
</dbReference>
<dbReference type="GO" id="GO:0140359">
    <property type="term" value="F:ABC-type transporter activity"/>
    <property type="evidence" value="ECO:0007669"/>
    <property type="project" value="InterPro"/>
</dbReference>
<sequence>MITISVLGISSVWKLGIVCLCCSSPLLLLSGYLRIRLEYKLEEDTAARFASSAAIATEANSAIRTVASLALENKMLQIYKERLDDVAVQAVWVLAFTVLWYPLAQSINFLVMELDFCIRENIAMPLVESTEATDRQIEQACKDANILDFILSLPDGLASDVSVRDSKYTKYPAQPLAVLDS</sequence>
<dbReference type="PANTHER" id="PTHR24221:SF631">
    <property type="entry name" value="MULTIDRUG RESISTANCE PROTEIN 3"/>
    <property type="match status" value="1"/>
</dbReference>
<name>A0A5N6EHF2_9EURO</name>
<dbReference type="AlphaFoldDB" id="A0A5N6EHF2"/>
<evidence type="ECO:0000256" key="5">
    <source>
        <dbReference type="SAM" id="Phobius"/>
    </source>
</evidence>
<feature type="transmembrane region" description="Helical" evidence="5">
    <location>
        <begin position="12"/>
        <end position="33"/>
    </location>
</feature>
<protein>
    <recommendedName>
        <fullName evidence="6">ABC transmembrane type-1 domain-containing protein</fullName>
    </recommendedName>
</protein>
<dbReference type="Pfam" id="PF00664">
    <property type="entry name" value="ABC_membrane"/>
    <property type="match status" value="1"/>
</dbReference>
<dbReference type="InterPro" id="IPR011527">
    <property type="entry name" value="ABC1_TM_dom"/>
</dbReference>
<keyword evidence="2 5" id="KW-0812">Transmembrane</keyword>
<keyword evidence="3 5" id="KW-1133">Transmembrane helix</keyword>
<dbReference type="Proteomes" id="UP000326799">
    <property type="component" value="Unassembled WGS sequence"/>
</dbReference>
<dbReference type="GO" id="GO:0005524">
    <property type="term" value="F:ATP binding"/>
    <property type="evidence" value="ECO:0007669"/>
    <property type="project" value="InterPro"/>
</dbReference>
<gene>
    <name evidence="7" type="ORF">BDV33DRAFT_207615</name>
</gene>
<dbReference type="InterPro" id="IPR027417">
    <property type="entry name" value="P-loop_NTPase"/>
</dbReference>
<dbReference type="Gene3D" id="1.20.1560.10">
    <property type="entry name" value="ABC transporter type 1, transmembrane domain"/>
    <property type="match status" value="1"/>
</dbReference>
<feature type="transmembrane region" description="Helical" evidence="5">
    <location>
        <begin position="83"/>
        <end position="103"/>
    </location>
</feature>
<evidence type="ECO:0000256" key="3">
    <source>
        <dbReference type="ARBA" id="ARBA00022989"/>
    </source>
</evidence>
<dbReference type="PROSITE" id="PS50929">
    <property type="entry name" value="ABC_TM1F"/>
    <property type="match status" value="1"/>
</dbReference>
<dbReference type="InterPro" id="IPR036640">
    <property type="entry name" value="ABC1_TM_sf"/>
</dbReference>
<dbReference type="GO" id="GO:0016020">
    <property type="term" value="C:membrane"/>
    <property type="evidence" value="ECO:0007669"/>
    <property type="project" value="UniProtKB-SubCell"/>
</dbReference>